<feature type="transmembrane region" description="Helical" evidence="1">
    <location>
        <begin position="134"/>
        <end position="155"/>
    </location>
</feature>
<proteinExistence type="predicted"/>
<name>A0A953HX78_9BACT</name>
<feature type="transmembrane region" description="Helical" evidence="1">
    <location>
        <begin position="109"/>
        <end position="128"/>
    </location>
</feature>
<feature type="transmembrane region" description="Helical" evidence="1">
    <location>
        <begin position="47"/>
        <end position="68"/>
    </location>
</feature>
<comment type="caution">
    <text evidence="2">The sequence shown here is derived from an EMBL/GenBank/DDBJ whole genome shotgun (WGS) entry which is preliminary data.</text>
</comment>
<reference evidence="2" key="1">
    <citation type="submission" date="2021-06" db="EMBL/GenBank/DDBJ databases">
        <title>44 bacteria genomes isolated from Dapeng, Shenzhen.</title>
        <authorList>
            <person name="Zheng W."/>
            <person name="Yu S."/>
            <person name="Huang Y."/>
        </authorList>
    </citation>
    <scope>NUCLEOTIDE SEQUENCE</scope>
    <source>
        <strain evidence="2">DP5N28-2</strain>
    </source>
</reference>
<organism evidence="2 3">
    <name type="scientific">Membranihabitans marinus</name>
    <dbReference type="NCBI Taxonomy" id="1227546"/>
    <lineage>
        <taxon>Bacteria</taxon>
        <taxon>Pseudomonadati</taxon>
        <taxon>Bacteroidota</taxon>
        <taxon>Saprospiria</taxon>
        <taxon>Saprospirales</taxon>
        <taxon>Saprospiraceae</taxon>
        <taxon>Membranihabitans</taxon>
    </lineage>
</organism>
<evidence type="ECO:0000256" key="1">
    <source>
        <dbReference type="SAM" id="Phobius"/>
    </source>
</evidence>
<protein>
    <submittedName>
        <fullName evidence="2">Uncharacterized protein</fullName>
    </submittedName>
</protein>
<evidence type="ECO:0000313" key="3">
    <source>
        <dbReference type="Proteomes" id="UP000753961"/>
    </source>
</evidence>
<evidence type="ECO:0000313" key="2">
    <source>
        <dbReference type="EMBL" id="MBY5959448.1"/>
    </source>
</evidence>
<keyword evidence="1" id="KW-0812">Transmembrane</keyword>
<gene>
    <name evidence="2" type="ORF">KUV50_14955</name>
</gene>
<keyword evidence="1" id="KW-0472">Membrane</keyword>
<sequence>MTLHEFLTLVDHHSFIIFYYGFSMLFSVLLGLLFLHKMGHPKVWNYFFSFLLYMMSVLGMFSLIMAFYQWITSALVTSAVVILIPFVTMVIGLVLIYNRVDITLLTGFGNGRIFFAVLFFILITGFWLDQAGWVSFSTWPVYLVLLFFIGMTLVVRKVSMIQWDKNK</sequence>
<accession>A0A953HX78</accession>
<feature type="transmembrane region" description="Helical" evidence="1">
    <location>
        <begin position="16"/>
        <end position="35"/>
    </location>
</feature>
<keyword evidence="3" id="KW-1185">Reference proteome</keyword>
<dbReference type="RefSeq" id="WP_222580985.1">
    <property type="nucleotide sequence ID" value="NZ_JAHVHU010000014.1"/>
</dbReference>
<keyword evidence="1" id="KW-1133">Transmembrane helix</keyword>
<dbReference type="EMBL" id="JAHVHU010000014">
    <property type="protein sequence ID" value="MBY5959448.1"/>
    <property type="molecule type" value="Genomic_DNA"/>
</dbReference>
<dbReference type="AlphaFoldDB" id="A0A953HX78"/>
<feature type="transmembrane region" description="Helical" evidence="1">
    <location>
        <begin position="74"/>
        <end position="97"/>
    </location>
</feature>
<dbReference type="Proteomes" id="UP000753961">
    <property type="component" value="Unassembled WGS sequence"/>
</dbReference>